<accession>A0AAX2EGC6</accession>
<dbReference type="HOGENOM" id="CLU_096023_2_0_9"/>
<dbReference type="KEGG" id="tap:GZ22_14255"/>
<organism evidence="2 4">
    <name type="scientific">Terribacillus saccharophilus</name>
    <dbReference type="NCBI Taxonomy" id="361277"/>
    <lineage>
        <taxon>Bacteria</taxon>
        <taxon>Bacillati</taxon>
        <taxon>Bacillota</taxon>
        <taxon>Bacilli</taxon>
        <taxon>Bacillales</taxon>
        <taxon>Bacillaceae</taxon>
        <taxon>Terribacillus</taxon>
    </lineage>
</organism>
<dbReference type="EMBL" id="FOCD01000002">
    <property type="protein sequence ID" value="SEN41489.1"/>
    <property type="molecule type" value="Genomic_DNA"/>
</dbReference>
<dbReference type="RefSeq" id="WP_038563609.1">
    <property type="nucleotide sequence ID" value="NZ_CP008876.1"/>
</dbReference>
<gene>
    <name evidence="2" type="ORF">GZ22_14255</name>
    <name evidence="3" type="ORF">SAMN04489762_2193</name>
</gene>
<dbReference type="Proteomes" id="UP000027980">
    <property type="component" value="Chromosome"/>
</dbReference>
<dbReference type="Proteomes" id="UP000199735">
    <property type="component" value="Unassembled WGS sequence"/>
</dbReference>
<dbReference type="OrthoDB" id="3775810at2"/>
<evidence type="ECO:0000313" key="5">
    <source>
        <dbReference type="Proteomes" id="UP000199735"/>
    </source>
</evidence>
<dbReference type="InterPro" id="IPR025235">
    <property type="entry name" value="DUF4178"/>
</dbReference>
<name>A0A075LMV8_9BACI</name>
<evidence type="ECO:0000313" key="2">
    <source>
        <dbReference type="EMBL" id="AIF67684.1"/>
    </source>
</evidence>
<proteinExistence type="predicted"/>
<feature type="domain" description="DUF4178" evidence="1">
    <location>
        <begin position="27"/>
        <end position="160"/>
    </location>
</feature>
<evidence type="ECO:0000259" key="1">
    <source>
        <dbReference type="Pfam" id="PF13785"/>
    </source>
</evidence>
<reference evidence="3 5" key="2">
    <citation type="submission" date="2016-10" db="EMBL/GenBank/DDBJ databases">
        <authorList>
            <person name="Varghese N."/>
            <person name="Submissions S."/>
        </authorList>
    </citation>
    <scope>NUCLEOTIDE SEQUENCE [LARGE SCALE GENOMIC DNA]</scope>
    <source>
        <strain evidence="3 5">DSM 21619</strain>
    </source>
</reference>
<sequence>MGILSRIFKKKSPERPAVRERHALSIQVGDIVEYDLVTYEVVGKITSRQGNYEWFDYQLVEGDTTIWLSAEMDDELELGIYKKIPLSVSKPYPKQLTHEGRTYFLDEQGEARVVGEGRSRNVNGSIVHFADYYDEDEEHFLGLEGWGSEIEVSYGYEIKPREIKIIAGSN</sequence>
<dbReference type="Pfam" id="PF13785">
    <property type="entry name" value="DUF4178"/>
    <property type="match status" value="1"/>
</dbReference>
<accession>A0A075LMV8</accession>
<dbReference type="AlphaFoldDB" id="A0A075LMV8"/>
<evidence type="ECO:0000313" key="3">
    <source>
        <dbReference type="EMBL" id="SEN41489.1"/>
    </source>
</evidence>
<dbReference type="GeneID" id="34222324"/>
<protein>
    <recommendedName>
        <fullName evidence="1">DUF4178 domain-containing protein</fullName>
    </recommendedName>
</protein>
<evidence type="ECO:0000313" key="4">
    <source>
        <dbReference type="Proteomes" id="UP000027980"/>
    </source>
</evidence>
<dbReference type="EMBL" id="CP008876">
    <property type="protein sequence ID" value="AIF67684.1"/>
    <property type="molecule type" value="Genomic_DNA"/>
</dbReference>
<reference evidence="2 4" key="1">
    <citation type="submission" date="2014-07" db="EMBL/GenBank/DDBJ databases">
        <title>Complete genome sequence of a moderately halophilic bacterium Terribacillus aidingensis MP602, isolated from Cryptomeria fortunei in Tianmu mountain in China.</title>
        <authorList>
            <person name="Wang Y."/>
            <person name="Lu P."/>
            <person name="Zhang L."/>
        </authorList>
    </citation>
    <scope>NUCLEOTIDE SEQUENCE [LARGE SCALE GENOMIC DNA]</scope>
    <source>
        <strain evidence="2 4">MP602</strain>
    </source>
</reference>